<evidence type="ECO:0000256" key="3">
    <source>
        <dbReference type="ARBA" id="ARBA00022475"/>
    </source>
</evidence>
<dbReference type="InterPro" id="IPR051469">
    <property type="entry name" value="FliN/MopA/SpaO"/>
</dbReference>
<keyword evidence="10" id="KW-0969">Cilium</keyword>
<proteinExistence type="inferred from homology"/>
<evidence type="ECO:0000259" key="9">
    <source>
        <dbReference type="Pfam" id="PF01052"/>
    </source>
</evidence>
<organism evidence="10 11">
    <name type="scientific">Bartonella apihabitans</name>
    <dbReference type="NCBI Taxonomy" id="2750929"/>
    <lineage>
        <taxon>Bacteria</taxon>
        <taxon>Pseudomonadati</taxon>
        <taxon>Pseudomonadota</taxon>
        <taxon>Alphaproteobacteria</taxon>
        <taxon>Hyphomicrobiales</taxon>
        <taxon>Bartonellaceae</taxon>
        <taxon>Bartonella</taxon>
    </lineage>
</organism>
<dbReference type="InterPro" id="IPR001543">
    <property type="entry name" value="FliN-like_C"/>
</dbReference>
<keyword evidence="5 7" id="KW-0283">Flagellar rotation</keyword>
<keyword evidence="4 7" id="KW-0145">Chemotaxis</keyword>
<keyword evidence="10" id="KW-0966">Cell projection</keyword>
<dbReference type="Gene3D" id="2.30.330.10">
    <property type="entry name" value="SpoA-like"/>
    <property type="match status" value="1"/>
</dbReference>
<dbReference type="PANTHER" id="PTHR43484">
    <property type="match status" value="1"/>
</dbReference>
<dbReference type="InterPro" id="IPR036429">
    <property type="entry name" value="SpoA-like_sf"/>
</dbReference>
<dbReference type="EMBL" id="CP015820">
    <property type="protein sequence ID" value="AQT42015.1"/>
    <property type="molecule type" value="Genomic_DNA"/>
</dbReference>
<feature type="compositionally biased region" description="Low complexity" evidence="8">
    <location>
        <begin position="32"/>
        <end position="54"/>
    </location>
</feature>
<comment type="subcellular location">
    <subcellularLocation>
        <location evidence="7">Cell membrane</location>
        <topology evidence="7">Peripheral membrane protein</topology>
        <orientation evidence="7">Cytoplasmic side</orientation>
    </subcellularLocation>
    <subcellularLocation>
        <location evidence="7">Bacterial flagellum basal body</location>
    </subcellularLocation>
</comment>
<evidence type="ECO:0000313" key="10">
    <source>
        <dbReference type="EMBL" id="AQT42015.1"/>
    </source>
</evidence>
<evidence type="ECO:0000256" key="6">
    <source>
        <dbReference type="ARBA" id="ARBA00023136"/>
    </source>
</evidence>
<evidence type="ECO:0000256" key="7">
    <source>
        <dbReference type="RuleBase" id="RU362074"/>
    </source>
</evidence>
<dbReference type="GO" id="GO:0009425">
    <property type="term" value="C:bacterial-type flagellum basal body"/>
    <property type="evidence" value="ECO:0007669"/>
    <property type="project" value="UniProtKB-SubCell"/>
</dbReference>
<evidence type="ECO:0000256" key="2">
    <source>
        <dbReference type="ARBA" id="ARBA00021897"/>
    </source>
</evidence>
<dbReference type="PANTHER" id="PTHR43484:SF1">
    <property type="entry name" value="FLAGELLAR MOTOR SWITCH PROTEIN FLIN"/>
    <property type="match status" value="1"/>
</dbReference>
<evidence type="ECO:0000313" key="11">
    <source>
        <dbReference type="Proteomes" id="UP000189660"/>
    </source>
</evidence>
<dbReference type="AlphaFoldDB" id="A0A1U9M9L1"/>
<protein>
    <recommendedName>
        <fullName evidence="2 7">Flagellar motor switch protein FliN</fullName>
    </recommendedName>
</protein>
<comment type="function">
    <text evidence="7">FliN is one of three proteins (FliG, FliN, FliM) that form the rotor-mounted switch complex (C ring), located at the base of the basal body. This complex interacts with the CheY and CheZ chemotaxis proteins, in addition to contacting components of the motor that determine the direction of flagellar rotation.</text>
</comment>
<keyword evidence="10" id="KW-0282">Flagellum</keyword>
<dbReference type="NCBIfam" id="TIGR02480">
    <property type="entry name" value="fliN"/>
    <property type="match status" value="1"/>
</dbReference>
<dbReference type="KEGG" id="bapa:BBC0178_005170"/>
<feature type="region of interest" description="Disordered" evidence="8">
    <location>
        <begin position="1"/>
        <end position="95"/>
    </location>
</feature>
<dbReference type="GO" id="GO:0071973">
    <property type="term" value="P:bacterial-type flagellum-dependent cell motility"/>
    <property type="evidence" value="ECO:0007669"/>
    <property type="project" value="UniProtKB-UniRule"/>
</dbReference>
<evidence type="ECO:0000256" key="5">
    <source>
        <dbReference type="ARBA" id="ARBA00022779"/>
    </source>
</evidence>
<dbReference type="GO" id="GO:0006935">
    <property type="term" value="P:chemotaxis"/>
    <property type="evidence" value="ECO:0007669"/>
    <property type="project" value="UniProtKB-KW"/>
</dbReference>
<keyword evidence="6 7" id="KW-0472">Membrane</keyword>
<feature type="compositionally biased region" description="Pro residues" evidence="8">
    <location>
        <begin position="9"/>
        <end position="24"/>
    </location>
</feature>
<gene>
    <name evidence="10" type="ORF">BBC0178_005170</name>
</gene>
<keyword evidence="11" id="KW-1185">Reference proteome</keyword>
<evidence type="ECO:0000256" key="8">
    <source>
        <dbReference type="SAM" id="MobiDB-lite"/>
    </source>
</evidence>
<keyword evidence="7" id="KW-0975">Bacterial flagellum</keyword>
<comment type="similarity">
    <text evidence="1 7">Belongs to the FliN/MopA/SpaO family.</text>
</comment>
<dbReference type="GO" id="GO:0005886">
    <property type="term" value="C:plasma membrane"/>
    <property type="evidence" value="ECO:0007669"/>
    <property type="project" value="UniProtKB-SubCell"/>
</dbReference>
<dbReference type="SUPFAM" id="SSF101801">
    <property type="entry name" value="Surface presentation of antigens (SPOA)"/>
    <property type="match status" value="1"/>
</dbReference>
<reference evidence="10 11" key="1">
    <citation type="submission" date="2016-11" db="EMBL/GenBank/DDBJ databases">
        <title>Comparative genomics of Bartonella apis.</title>
        <authorList>
            <person name="Engel P."/>
        </authorList>
    </citation>
    <scope>NUCLEOTIDE SEQUENCE [LARGE SCALE GENOMIC DNA]</scope>
    <source>
        <strain evidence="10 11">BBC0178</strain>
    </source>
</reference>
<keyword evidence="3 7" id="KW-1003">Cell membrane</keyword>
<dbReference type="GO" id="GO:0003774">
    <property type="term" value="F:cytoskeletal motor activity"/>
    <property type="evidence" value="ECO:0007669"/>
    <property type="project" value="UniProtKB-UniRule"/>
</dbReference>
<name>A0A1U9M9L1_9HYPH</name>
<evidence type="ECO:0000256" key="4">
    <source>
        <dbReference type="ARBA" id="ARBA00022500"/>
    </source>
</evidence>
<dbReference type="Proteomes" id="UP000189660">
    <property type="component" value="Chromosome"/>
</dbReference>
<evidence type="ECO:0000256" key="1">
    <source>
        <dbReference type="ARBA" id="ARBA00009226"/>
    </source>
</evidence>
<feature type="domain" description="Flagellar motor switch protein FliN-like C-terminal" evidence="9">
    <location>
        <begin position="101"/>
        <end position="174"/>
    </location>
</feature>
<dbReference type="PRINTS" id="PR00956">
    <property type="entry name" value="FLGMOTORFLIN"/>
</dbReference>
<dbReference type="Pfam" id="PF01052">
    <property type="entry name" value="FliMN_C"/>
    <property type="match status" value="1"/>
</dbReference>
<sequence>MADDTKPTTTPPPMGAKPTMPPRPGTAGTAMPGGFKPNAPAGGAAPFGGANPGNTGQFGANPQKPAGAGFGGGAAFGANAAKHNTQAQPSESASSASNADLIMSIPVEVQVVLGGTTMPVATLMDLGRGAVITLDKQIGDPVDIVVNGRVIARGEVIVMEDDSSRFGVSLTEIIGK</sequence>
<dbReference type="InterPro" id="IPR012826">
    <property type="entry name" value="FliN"/>
</dbReference>
<dbReference type="InterPro" id="IPR001172">
    <property type="entry name" value="FliN_T3SS_HrcQb"/>
</dbReference>
<accession>A0A1U9M9L1</accession>